<dbReference type="InterPro" id="IPR001102">
    <property type="entry name" value="Transglutaminase_N"/>
</dbReference>
<dbReference type="InterPro" id="IPR050779">
    <property type="entry name" value="Transglutaminase"/>
</dbReference>
<dbReference type="KEGG" id="clec:106666748"/>
<dbReference type="GO" id="GO:0003810">
    <property type="term" value="F:protein-glutamine gamma-glutamyltransferase activity"/>
    <property type="evidence" value="ECO:0007669"/>
    <property type="project" value="InterPro"/>
</dbReference>
<dbReference type="EnsemblMetazoa" id="XM_014394150.2">
    <property type="protein sequence ID" value="XP_014249636.1"/>
    <property type="gene ID" value="LOC106666748"/>
</dbReference>
<dbReference type="SUPFAM" id="SSF54001">
    <property type="entry name" value="Cysteine proteinases"/>
    <property type="match status" value="1"/>
</dbReference>
<keyword evidence="4" id="KW-1185">Reference proteome</keyword>
<organism evidence="3 4">
    <name type="scientific">Cimex lectularius</name>
    <name type="common">Bed bug</name>
    <name type="synonym">Acanthia lectularia</name>
    <dbReference type="NCBI Taxonomy" id="79782"/>
    <lineage>
        <taxon>Eukaryota</taxon>
        <taxon>Metazoa</taxon>
        <taxon>Ecdysozoa</taxon>
        <taxon>Arthropoda</taxon>
        <taxon>Hexapoda</taxon>
        <taxon>Insecta</taxon>
        <taxon>Pterygota</taxon>
        <taxon>Neoptera</taxon>
        <taxon>Paraneoptera</taxon>
        <taxon>Hemiptera</taxon>
        <taxon>Heteroptera</taxon>
        <taxon>Panheteroptera</taxon>
        <taxon>Cimicomorpha</taxon>
        <taxon>Cimicidae</taxon>
        <taxon>Cimex</taxon>
    </lineage>
</organism>
<dbReference type="InterPro" id="IPR038765">
    <property type="entry name" value="Papain-like_cys_pep_sf"/>
</dbReference>
<dbReference type="Proteomes" id="UP000494040">
    <property type="component" value="Unassembled WGS sequence"/>
</dbReference>
<dbReference type="PANTHER" id="PTHR11590">
    <property type="entry name" value="PROTEIN-GLUTAMINE GAMMA-GLUTAMYLTRANSFERASE"/>
    <property type="match status" value="1"/>
</dbReference>
<dbReference type="Gene3D" id="3.90.260.10">
    <property type="entry name" value="Transglutaminase-like"/>
    <property type="match status" value="1"/>
</dbReference>
<feature type="domain" description="Transglutaminase N-terminal" evidence="2">
    <location>
        <begin position="52"/>
        <end position="180"/>
    </location>
</feature>
<evidence type="ECO:0000313" key="4">
    <source>
        <dbReference type="Proteomes" id="UP000494040"/>
    </source>
</evidence>
<accession>A0A8I6RN97</accession>
<dbReference type="PANTHER" id="PTHR11590:SF69">
    <property type="entry name" value="RE08173P"/>
    <property type="match status" value="1"/>
</dbReference>
<dbReference type="InterPro" id="IPR036985">
    <property type="entry name" value="Transglutaminase-like_sf"/>
</dbReference>
<dbReference type="SUPFAM" id="SSF49309">
    <property type="entry name" value="Transglutaminase, two C-terminal domains"/>
    <property type="match status" value="1"/>
</dbReference>
<protein>
    <recommendedName>
        <fullName evidence="2">Transglutaminase N-terminal domain-containing protein</fullName>
    </recommendedName>
</protein>
<dbReference type="Pfam" id="PF00868">
    <property type="entry name" value="Transglut_N"/>
    <property type="match status" value="1"/>
</dbReference>
<dbReference type="SUPFAM" id="SSF81296">
    <property type="entry name" value="E set domains"/>
    <property type="match status" value="1"/>
</dbReference>
<sequence>MVKLTHALTLDTPLKVFNQTKSKVEGIESSIIIEKYIDECKNKIAGGPLNIESIDINCKVNGIEHHTSLYDIMLKENPVLVVRRGAPFRMVIKLERPLITARDSISFTFFVKVKDCEFAKNSNGMEQCFLLLYTSRIIPIKKTEWKSICDYVSPDGKTLFIQVFVPSKCIVNKWKFCVHTRHENHFVKYPYNDVMYVLFNAWCPDDDAYLPTEEEREEYILNDFGAYFTGTARAFDLNRWYFAQYEPGMLDYVFYLLNDVLHLPHHDCWSILSIVKAFSNEKTESLIIDCPWTSNYRGGTNQMKWPGSKLLLGQFYKTKKPVNLGHCYVFNCLLVSVFFLVFRVLGIAARPVTGFNVYNSISTKNVLIANKFIKDSGETIPEMSDELSCHCNWAEVFMKRQDIGHDYNGWQWIARPEGPTSIASLKKGELEKPYSGLLSYFTLHPLILIWVFSMDCQKLVQHISQDAKIVTKRVGKWSDQDISADYLLDDGKGINASIPNPLLPLFESSTEISIYKNEEEQIQDITGSIKMKDEKIIGDSILIECKTENSGECEKFVDVYARLETILFTGKVYQVVMTKKEKIQVPPFETHTFTVLVEKDEYLKKLTPELLFKFVFSVTAEGQTGRLYEEVLFRLAHPKLFLRLKENYPVVQQFHTVIVDFINMPATFKNTRLILEEMINNKNVLSFKKLSYANKAPVHISCSVRATKPGKYMLKATLATEFGQSYGYLEYNVKDKGW</sequence>
<dbReference type="InterPro" id="IPR013783">
    <property type="entry name" value="Ig-like_fold"/>
</dbReference>
<dbReference type="Gene3D" id="2.60.40.10">
    <property type="entry name" value="Immunoglobulins"/>
    <property type="match status" value="2"/>
</dbReference>
<dbReference type="InterPro" id="IPR036238">
    <property type="entry name" value="Transglutaminase_C_sf"/>
</dbReference>
<name>A0A8I6RN97_CIMLE</name>
<comment type="similarity">
    <text evidence="1">Belongs to the transglutaminase superfamily. Transglutaminase family.</text>
</comment>
<evidence type="ECO:0000313" key="3">
    <source>
        <dbReference type="EnsemblMetazoa" id="XP_014249636.1"/>
    </source>
</evidence>
<proteinExistence type="inferred from homology"/>
<evidence type="ECO:0000259" key="2">
    <source>
        <dbReference type="Pfam" id="PF00868"/>
    </source>
</evidence>
<dbReference type="GeneID" id="106666748"/>
<dbReference type="AlphaFoldDB" id="A0A8I6RN97"/>
<dbReference type="RefSeq" id="XP_014249636.1">
    <property type="nucleotide sequence ID" value="XM_014394150.2"/>
</dbReference>
<dbReference type="OrthoDB" id="437511at2759"/>
<reference evidence="3" key="1">
    <citation type="submission" date="2022-01" db="UniProtKB">
        <authorList>
            <consortium name="EnsemblMetazoa"/>
        </authorList>
    </citation>
    <scope>IDENTIFICATION</scope>
</reference>
<evidence type="ECO:0000256" key="1">
    <source>
        <dbReference type="ARBA" id="ARBA00005968"/>
    </source>
</evidence>
<dbReference type="InterPro" id="IPR014756">
    <property type="entry name" value="Ig_E-set"/>
</dbReference>